<dbReference type="RefSeq" id="XP_056072514.1">
    <property type="nucleotide sequence ID" value="XM_056212206.1"/>
</dbReference>
<protein>
    <recommendedName>
        <fullName evidence="3">Apple domain-containing protein</fullName>
    </recommendedName>
</protein>
<proteinExistence type="predicted"/>
<evidence type="ECO:0008006" key="3">
    <source>
        <dbReference type="Google" id="ProtNLM"/>
    </source>
</evidence>
<accession>A0A9W9CC99</accession>
<dbReference type="GeneID" id="80906934"/>
<evidence type="ECO:0000313" key="1">
    <source>
        <dbReference type="EMBL" id="KAJ4355388.1"/>
    </source>
</evidence>
<dbReference type="AlphaFoldDB" id="A0A9W9CC99"/>
<keyword evidence="2" id="KW-1185">Reference proteome</keyword>
<gene>
    <name evidence="1" type="ORF">N0V89_003404</name>
</gene>
<reference evidence="1" key="1">
    <citation type="submission" date="2022-10" db="EMBL/GenBank/DDBJ databases">
        <title>Tapping the CABI collections for fungal endophytes: first genome assemblies for Collariella, Neodidymelliopsis, Ascochyta clinopodiicola, Didymella pomorum, Didymosphaeria variabile, Neocosmospora piperis and Neocucurbitaria cava.</title>
        <authorList>
            <person name="Hill R."/>
        </authorList>
    </citation>
    <scope>NUCLEOTIDE SEQUENCE</scope>
    <source>
        <strain evidence="1">IMI 356815</strain>
    </source>
</reference>
<dbReference type="Proteomes" id="UP001140513">
    <property type="component" value="Unassembled WGS sequence"/>
</dbReference>
<sequence length="148" mass="17964">MGNFFFKAPSTFALCADFCKNDYPTCKSFRYSYYSDTNSQYCEFFPDYLENFFIADDTQPYYYYDVDCAFPTYAVSVTETVTSTTTLDSDGSIHDNEYECECEFEYDFDYNYGYDCDYENEYRAVDDHYTHYNNDDRYDYENEYRYDY</sequence>
<organism evidence="1 2">
    <name type="scientific">Didymosphaeria variabile</name>
    <dbReference type="NCBI Taxonomy" id="1932322"/>
    <lineage>
        <taxon>Eukaryota</taxon>
        <taxon>Fungi</taxon>
        <taxon>Dikarya</taxon>
        <taxon>Ascomycota</taxon>
        <taxon>Pezizomycotina</taxon>
        <taxon>Dothideomycetes</taxon>
        <taxon>Pleosporomycetidae</taxon>
        <taxon>Pleosporales</taxon>
        <taxon>Massarineae</taxon>
        <taxon>Didymosphaeriaceae</taxon>
        <taxon>Didymosphaeria</taxon>
    </lineage>
</organism>
<dbReference type="EMBL" id="JAPEUX010000003">
    <property type="protein sequence ID" value="KAJ4355388.1"/>
    <property type="molecule type" value="Genomic_DNA"/>
</dbReference>
<dbReference type="OrthoDB" id="3695473at2759"/>
<evidence type="ECO:0000313" key="2">
    <source>
        <dbReference type="Proteomes" id="UP001140513"/>
    </source>
</evidence>
<comment type="caution">
    <text evidence="1">The sequence shown here is derived from an EMBL/GenBank/DDBJ whole genome shotgun (WGS) entry which is preliminary data.</text>
</comment>
<name>A0A9W9CC99_9PLEO</name>